<comment type="caution">
    <text evidence="2">The sequence shown here is derived from an EMBL/GenBank/DDBJ whole genome shotgun (WGS) entry which is preliminary data.</text>
</comment>
<accession>A0A4Y2ITU7</accession>
<evidence type="ECO:0000313" key="3">
    <source>
        <dbReference type="Proteomes" id="UP000499080"/>
    </source>
</evidence>
<keyword evidence="1" id="KW-0732">Signal</keyword>
<evidence type="ECO:0000313" key="2">
    <source>
        <dbReference type="EMBL" id="GBM81308.1"/>
    </source>
</evidence>
<feature type="chain" id="PRO_5021297621" description="Secreted protein" evidence="1">
    <location>
        <begin position="28"/>
        <end position="111"/>
    </location>
</feature>
<sequence>MCCPKSLFQTLILTIALHLQIFRSSSYVQNAAVNKTSWCLSACHYPQTIAKGCFVSGICRSVVTSLAKGGAAGGEDKQPNRYDRLFYSWRRLSAIPLSLAIPQPLYERPSL</sequence>
<dbReference type="OrthoDB" id="10545600at2759"/>
<evidence type="ECO:0008006" key="4">
    <source>
        <dbReference type="Google" id="ProtNLM"/>
    </source>
</evidence>
<dbReference type="EMBL" id="BGPR01002936">
    <property type="protein sequence ID" value="GBM81308.1"/>
    <property type="molecule type" value="Genomic_DNA"/>
</dbReference>
<keyword evidence="3" id="KW-1185">Reference proteome</keyword>
<proteinExistence type="predicted"/>
<dbReference type="AlphaFoldDB" id="A0A4Y2ITU7"/>
<protein>
    <recommendedName>
        <fullName evidence="4">Secreted protein</fullName>
    </recommendedName>
</protein>
<reference evidence="2 3" key="1">
    <citation type="journal article" date="2019" name="Sci. Rep.">
        <title>Orb-weaving spider Araneus ventricosus genome elucidates the spidroin gene catalogue.</title>
        <authorList>
            <person name="Kono N."/>
            <person name="Nakamura H."/>
            <person name="Ohtoshi R."/>
            <person name="Moran D.A.P."/>
            <person name="Shinohara A."/>
            <person name="Yoshida Y."/>
            <person name="Fujiwara M."/>
            <person name="Mori M."/>
            <person name="Tomita M."/>
            <person name="Arakawa K."/>
        </authorList>
    </citation>
    <scope>NUCLEOTIDE SEQUENCE [LARGE SCALE GENOMIC DNA]</scope>
</reference>
<gene>
    <name evidence="2" type="ORF">AVEN_153979_1</name>
</gene>
<name>A0A4Y2ITU7_ARAVE</name>
<dbReference type="Proteomes" id="UP000499080">
    <property type="component" value="Unassembled WGS sequence"/>
</dbReference>
<evidence type="ECO:0000256" key="1">
    <source>
        <dbReference type="SAM" id="SignalP"/>
    </source>
</evidence>
<organism evidence="2 3">
    <name type="scientific">Araneus ventricosus</name>
    <name type="common">Orbweaver spider</name>
    <name type="synonym">Epeira ventricosa</name>
    <dbReference type="NCBI Taxonomy" id="182803"/>
    <lineage>
        <taxon>Eukaryota</taxon>
        <taxon>Metazoa</taxon>
        <taxon>Ecdysozoa</taxon>
        <taxon>Arthropoda</taxon>
        <taxon>Chelicerata</taxon>
        <taxon>Arachnida</taxon>
        <taxon>Araneae</taxon>
        <taxon>Araneomorphae</taxon>
        <taxon>Entelegynae</taxon>
        <taxon>Araneoidea</taxon>
        <taxon>Araneidae</taxon>
        <taxon>Araneus</taxon>
    </lineage>
</organism>
<feature type="signal peptide" evidence="1">
    <location>
        <begin position="1"/>
        <end position="27"/>
    </location>
</feature>